<gene>
    <name evidence="2" type="ORF">CEUR00632_LOCUS16364</name>
</gene>
<evidence type="ECO:0000256" key="1">
    <source>
        <dbReference type="SAM" id="MobiDB-lite"/>
    </source>
</evidence>
<reference evidence="2" key="1">
    <citation type="submission" date="2021-01" db="EMBL/GenBank/DDBJ databases">
        <authorList>
            <person name="Corre E."/>
            <person name="Pelletier E."/>
            <person name="Niang G."/>
            <person name="Scheremetjew M."/>
            <person name="Finn R."/>
            <person name="Kale V."/>
            <person name="Holt S."/>
            <person name="Cochrane G."/>
            <person name="Meng A."/>
            <person name="Brown T."/>
            <person name="Cohen L."/>
        </authorList>
    </citation>
    <scope>NUCLEOTIDE SEQUENCE</scope>
    <source>
        <strain evidence="2">CCMP219</strain>
    </source>
</reference>
<dbReference type="EMBL" id="HBEC01035218">
    <property type="protein sequence ID" value="CAD8302036.1"/>
    <property type="molecule type" value="Transcribed_RNA"/>
</dbReference>
<feature type="region of interest" description="Disordered" evidence="1">
    <location>
        <begin position="144"/>
        <end position="175"/>
    </location>
</feature>
<sequence>MRNVAWSGKHPPRLPLLCAASGGWHAKTAAVATTMPTGRQAGRGAYALSTLPRVGKPSAKGVAAAAAAAAPVAVAGDTLAAGRPAVIGAAAAAASSAPRSCAGAWGGRRQFAGSPVARCHSVHVPLLRRRAGWVPVRAGSLANGSTRAAELRSAHARPKTGSKLRQAAAGKSSRNNHIRRLCASGVLGEQGLEEAMQGSARMYAADEASVTSGQLLYSPTAAAGRSAPHVSLHQTDWDDHLPTAAFAINTAKQASTPLFEQAIMCNQSMRAQQPRSGTPKADPTTKSSRRPRKPKAISLAVGPEDNSTTQALRRPGRPKGSGASAVGREGREDGSTTQALRRPGRPKGSGAAAVGPEAEPPETTGQRRRGIACTTSAMVSSSGGRGGAESSGGNKGGGSGRSGGVVLSEGELSDATVPLAAAAGDGEVVTVTTRRLRPAASLGRGRGGGGRGRSSDGGGCSIGFGQQKKPRGRPRKDAVATAGVPSSTSAAAAGLGAAAGPPPPAPPAQGPLVRLGAAAAAAATAGAAAAAAAARTAPVAAAAAGAPGNATAVASRGVATREGGQRVGPGRQARGAPVASLAATVNPVDLTQRVLHIRRIMGQMEQVLKEADEEGALAHARLSEADRMAVEAQLHESRTVLELLHGMLSQAEHPAAGDEGS</sequence>
<feature type="compositionally biased region" description="Gly residues" evidence="1">
    <location>
        <begin position="444"/>
        <end position="462"/>
    </location>
</feature>
<dbReference type="AlphaFoldDB" id="A0A7R9VRB8"/>
<organism evidence="2">
    <name type="scientific">Chlamydomonas euryale</name>
    <dbReference type="NCBI Taxonomy" id="1486919"/>
    <lineage>
        <taxon>Eukaryota</taxon>
        <taxon>Viridiplantae</taxon>
        <taxon>Chlorophyta</taxon>
        <taxon>core chlorophytes</taxon>
        <taxon>Chlorophyceae</taxon>
        <taxon>CS clade</taxon>
        <taxon>Chlamydomonadales</taxon>
        <taxon>Chlamydomonadaceae</taxon>
        <taxon>Chlamydomonas</taxon>
    </lineage>
</organism>
<feature type="compositionally biased region" description="Low complexity" evidence="1">
    <location>
        <begin position="350"/>
        <end position="364"/>
    </location>
</feature>
<evidence type="ECO:0000313" key="2">
    <source>
        <dbReference type="EMBL" id="CAD8302036.1"/>
    </source>
</evidence>
<accession>A0A7R9VRB8</accession>
<name>A0A7R9VRB8_9CHLO</name>
<feature type="compositionally biased region" description="Gly residues" evidence="1">
    <location>
        <begin position="383"/>
        <end position="403"/>
    </location>
</feature>
<feature type="region of interest" description="Disordered" evidence="1">
    <location>
        <begin position="439"/>
        <end position="485"/>
    </location>
</feature>
<proteinExistence type="predicted"/>
<protein>
    <submittedName>
        <fullName evidence="2">Uncharacterized protein</fullName>
    </submittedName>
</protein>
<feature type="region of interest" description="Disordered" evidence="1">
    <location>
        <begin position="269"/>
        <end position="406"/>
    </location>
</feature>
<feature type="region of interest" description="Disordered" evidence="1">
    <location>
        <begin position="555"/>
        <end position="574"/>
    </location>
</feature>